<dbReference type="EMBL" id="WHVB01000026">
    <property type="protein sequence ID" value="KAF8470263.1"/>
    <property type="molecule type" value="Genomic_DNA"/>
</dbReference>
<organism evidence="2 3">
    <name type="scientific">Russula ochroleuca</name>
    <dbReference type="NCBI Taxonomy" id="152965"/>
    <lineage>
        <taxon>Eukaryota</taxon>
        <taxon>Fungi</taxon>
        <taxon>Dikarya</taxon>
        <taxon>Basidiomycota</taxon>
        <taxon>Agaricomycotina</taxon>
        <taxon>Agaricomycetes</taxon>
        <taxon>Russulales</taxon>
        <taxon>Russulaceae</taxon>
        <taxon>Russula</taxon>
    </lineage>
</organism>
<gene>
    <name evidence="2" type="ORF">DFH94DRAFT_696991</name>
</gene>
<keyword evidence="3" id="KW-1185">Reference proteome</keyword>
<feature type="region of interest" description="Disordered" evidence="1">
    <location>
        <begin position="91"/>
        <end position="129"/>
    </location>
</feature>
<sequence>MQPSTKVKALCRQKLQTAVVNPRDPLPDCPGQNVHPAKPAATRRTPQEVAAKHEAKKQPTEEKKQVMEEKIHKGEKAAETLVLMNINEDHDNEELLTENPQRLSAAIRKQGREHHGDGDTDDDGEDFDFDAVEDGVYSDESSVGPTKSKGKTVIKLVSESNSDFIPAKNSKPQKAEKPKHAKKAPKANGDLGGGDHPTAAEFLRDRRWVNVFIPTITHALYILWEPFLNFASESPVFLGTVQEIFNLSFPNVDFVLVADDPLVVTAYKQINSRKSKLASGILETVTKFFNRDDFVNQPEKIRDFVCWAVKGDGPAYYKTPTPRTSTVARDDPSYQAPNGFLQSQFIAPTAEQCLRYAKNSVLHPPLNTKHLPKGLYALLLTAVEWAFAAFLSGTYTEPRLFSHKHYWHTMQVFLGHVDCISERHWGVILMSGNSVDDDVDDDLHDALMISACCEDFYIPSSPQKV</sequence>
<name>A0A9P5JXI3_9AGAM</name>
<evidence type="ECO:0000313" key="3">
    <source>
        <dbReference type="Proteomes" id="UP000759537"/>
    </source>
</evidence>
<protein>
    <submittedName>
        <fullName evidence="2">Uncharacterized protein</fullName>
    </submittedName>
</protein>
<reference evidence="2" key="1">
    <citation type="submission" date="2019-10" db="EMBL/GenBank/DDBJ databases">
        <authorList>
            <consortium name="DOE Joint Genome Institute"/>
            <person name="Kuo A."/>
            <person name="Miyauchi S."/>
            <person name="Kiss E."/>
            <person name="Drula E."/>
            <person name="Kohler A."/>
            <person name="Sanchez-Garcia M."/>
            <person name="Andreopoulos B."/>
            <person name="Barry K.W."/>
            <person name="Bonito G."/>
            <person name="Buee M."/>
            <person name="Carver A."/>
            <person name="Chen C."/>
            <person name="Cichocki N."/>
            <person name="Clum A."/>
            <person name="Culley D."/>
            <person name="Crous P.W."/>
            <person name="Fauchery L."/>
            <person name="Girlanda M."/>
            <person name="Hayes R."/>
            <person name="Keri Z."/>
            <person name="LaButti K."/>
            <person name="Lipzen A."/>
            <person name="Lombard V."/>
            <person name="Magnuson J."/>
            <person name="Maillard F."/>
            <person name="Morin E."/>
            <person name="Murat C."/>
            <person name="Nolan M."/>
            <person name="Ohm R."/>
            <person name="Pangilinan J."/>
            <person name="Pereira M."/>
            <person name="Perotto S."/>
            <person name="Peter M."/>
            <person name="Riley R."/>
            <person name="Sitrit Y."/>
            <person name="Stielow B."/>
            <person name="Szollosi G."/>
            <person name="Zifcakova L."/>
            <person name="Stursova M."/>
            <person name="Spatafora J.W."/>
            <person name="Tedersoo L."/>
            <person name="Vaario L.-M."/>
            <person name="Yamada A."/>
            <person name="Yan M."/>
            <person name="Wang P."/>
            <person name="Xu J."/>
            <person name="Bruns T."/>
            <person name="Baldrian P."/>
            <person name="Vilgalys R."/>
            <person name="Henrissat B."/>
            <person name="Grigoriev I.V."/>
            <person name="Hibbett D."/>
            <person name="Nagy L.G."/>
            <person name="Martin F.M."/>
        </authorList>
    </citation>
    <scope>NUCLEOTIDE SEQUENCE</scope>
    <source>
        <strain evidence="2">Prilba</strain>
    </source>
</reference>
<feature type="region of interest" description="Disordered" evidence="1">
    <location>
        <begin position="22"/>
        <end position="69"/>
    </location>
</feature>
<comment type="caution">
    <text evidence="2">The sequence shown here is derived from an EMBL/GenBank/DDBJ whole genome shotgun (WGS) entry which is preliminary data.</text>
</comment>
<feature type="region of interest" description="Disordered" evidence="1">
    <location>
        <begin position="164"/>
        <end position="195"/>
    </location>
</feature>
<dbReference type="OrthoDB" id="3190308at2759"/>
<reference evidence="2" key="2">
    <citation type="journal article" date="2020" name="Nat. Commun.">
        <title>Large-scale genome sequencing of mycorrhizal fungi provides insights into the early evolution of symbiotic traits.</title>
        <authorList>
            <person name="Miyauchi S."/>
            <person name="Kiss E."/>
            <person name="Kuo A."/>
            <person name="Drula E."/>
            <person name="Kohler A."/>
            <person name="Sanchez-Garcia M."/>
            <person name="Morin E."/>
            <person name="Andreopoulos B."/>
            <person name="Barry K.W."/>
            <person name="Bonito G."/>
            <person name="Buee M."/>
            <person name="Carver A."/>
            <person name="Chen C."/>
            <person name="Cichocki N."/>
            <person name="Clum A."/>
            <person name="Culley D."/>
            <person name="Crous P.W."/>
            <person name="Fauchery L."/>
            <person name="Girlanda M."/>
            <person name="Hayes R.D."/>
            <person name="Keri Z."/>
            <person name="LaButti K."/>
            <person name="Lipzen A."/>
            <person name="Lombard V."/>
            <person name="Magnuson J."/>
            <person name="Maillard F."/>
            <person name="Murat C."/>
            <person name="Nolan M."/>
            <person name="Ohm R.A."/>
            <person name="Pangilinan J."/>
            <person name="Pereira M.F."/>
            <person name="Perotto S."/>
            <person name="Peter M."/>
            <person name="Pfister S."/>
            <person name="Riley R."/>
            <person name="Sitrit Y."/>
            <person name="Stielow J.B."/>
            <person name="Szollosi G."/>
            <person name="Zifcakova L."/>
            <person name="Stursova M."/>
            <person name="Spatafora J.W."/>
            <person name="Tedersoo L."/>
            <person name="Vaario L.M."/>
            <person name="Yamada A."/>
            <person name="Yan M."/>
            <person name="Wang P."/>
            <person name="Xu J."/>
            <person name="Bruns T."/>
            <person name="Baldrian P."/>
            <person name="Vilgalys R."/>
            <person name="Dunand C."/>
            <person name="Henrissat B."/>
            <person name="Grigoriev I.V."/>
            <person name="Hibbett D."/>
            <person name="Nagy L.G."/>
            <person name="Martin F.M."/>
        </authorList>
    </citation>
    <scope>NUCLEOTIDE SEQUENCE</scope>
    <source>
        <strain evidence="2">Prilba</strain>
    </source>
</reference>
<evidence type="ECO:0000256" key="1">
    <source>
        <dbReference type="SAM" id="MobiDB-lite"/>
    </source>
</evidence>
<dbReference type="Proteomes" id="UP000759537">
    <property type="component" value="Unassembled WGS sequence"/>
</dbReference>
<feature type="compositionally biased region" description="Acidic residues" evidence="1">
    <location>
        <begin position="119"/>
        <end position="129"/>
    </location>
</feature>
<accession>A0A9P5JXI3</accession>
<proteinExistence type="predicted"/>
<evidence type="ECO:0000313" key="2">
    <source>
        <dbReference type="EMBL" id="KAF8470263.1"/>
    </source>
</evidence>
<dbReference type="AlphaFoldDB" id="A0A9P5JXI3"/>
<feature type="compositionally biased region" description="Basic and acidic residues" evidence="1">
    <location>
        <begin position="50"/>
        <end position="69"/>
    </location>
</feature>